<dbReference type="GO" id="GO:0050660">
    <property type="term" value="F:flavin adenine dinucleotide binding"/>
    <property type="evidence" value="ECO:0007669"/>
    <property type="project" value="TreeGrafter"/>
</dbReference>
<dbReference type="InterPro" id="IPR015899">
    <property type="entry name" value="UDP-GalPyranose_mutase_C"/>
</dbReference>
<dbReference type="GO" id="GO:0008767">
    <property type="term" value="F:UDP-galactopyranose mutase activity"/>
    <property type="evidence" value="ECO:0007669"/>
    <property type="project" value="UniProtKB-EC"/>
</dbReference>
<dbReference type="NCBIfam" id="TIGR00031">
    <property type="entry name" value="UDP-GALP_mutase"/>
    <property type="match status" value="1"/>
</dbReference>
<evidence type="ECO:0000259" key="6">
    <source>
        <dbReference type="Pfam" id="PF03275"/>
    </source>
</evidence>
<sequence>MDYFVVGAGITGSVIARHLADKDKNNKVFIIEKRSHIGGNMFDYVDQHGIRVHKYGPHTFHTNSFKVFCYVNLFSEWIHYKSWCMAVINNKFTPCPFNYQTIDDFYSFKDSESLKKNIELMFPKKRKETIIDLLRSENYKIREYALFLFNQDYKLYTSKQWGIDAEKIDISILKRVPVKFSYDKYYFDDRFQILPKNGYEYFFKNLLEHKNIKIITNENFLNNIKINFDSNDMLLDGRKMKYKLIYTGPLDELLDYRFGSLPYRSLEFKWNYENIHLKQPAPIVVYPQAKDFTRIVEYKQMPNQNVQGTSYAIEYPTQYIPKSNEPYYPILTSESLKLYHNYRNLAKKINNLYFLGRLADFKYYNMDQAIKRALLFCSKYF</sequence>
<proteinExistence type="inferred from homology"/>
<dbReference type="PANTHER" id="PTHR21197">
    <property type="entry name" value="UDP-GALACTOPYRANOSE MUTASE"/>
    <property type="match status" value="1"/>
</dbReference>
<dbReference type="EMBL" id="AAMOXJ010000002">
    <property type="protein sequence ID" value="EDJ6168299.1"/>
    <property type="molecule type" value="Genomic_DNA"/>
</dbReference>
<dbReference type="SUPFAM" id="SSF51971">
    <property type="entry name" value="Nucleotide-binding domain"/>
    <property type="match status" value="1"/>
</dbReference>
<dbReference type="Proteomes" id="UP000482054">
    <property type="component" value="Unassembled WGS sequence"/>
</dbReference>
<comment type="similarity">
    <text evidence="2">Belongs to the UDP-galactopyranose/dTDP-fucopyranose mutase family.</text>
</comment>
<comment type="cofactor">
    <cofactor evidence="1">
        <name>FAD</name>
        <dbReference type="ChEBI" id="CHEBI:57692"/>
    </cofactor>
</comment>
<keyword evidence="4" id="KW-0274">FAD</keyword>
<evidence type="ECO:0000256" key="3">
    <source>
        <dbReference type="ARBA" id="ARBA00022630"/>
    </source>
</evidence>
<dbReference type="GO" id="GO:0005829">
    <property type="term" value="C:cytosol"/>
    <property type="evidence" value="ECO:0007669"/>
    <property type="project" value="TreeGrafter"/>
</dbReference>
<evidence type="ECO:0000313" key="8">
    <source>
        <dbReference type="EMBL" id="EDP4365075.1"/>
    </source>
</evidence>
<name>A0A3X8PK70_CAMJU</name>
<evidence type="ECO:0000256" key="4">
    <source>
        <dbReference type="ARBA" id="ARBA00022827"/>
    </source>
</evidence>
<organism evidence="8">
    <name type="scientific">Campylobacter jejuni</name>
    <dbReference type="NCBI Taxonomy" id="197"/>
    <lineage>
        <taxon>Bacteria</taxon>
        <taxon>Pseudomonadati</taxon>
        <taxon>Campylobacterota</taxon>
        <taxon>Epsilonproteobacteria</taxon>
        <taxon>Campylobacterales</taxon>
        <taxon>Campylobacteraceae</taxon>
        <taxon>Campylobacter</taxon>
    </lineage>
</organism>
<dbReference type="AlphaFoldDB" id="A0A3X8PK70"/>
<reference evidence="8" key="1">
    <citation type="submission" date="2020-02" db="EMBL/GenBank/DDBJ databases">
        <authorList>
            <consortium name="PulseNet: The National Subtyping Network for Foodborne Disease Surveillance"/>
            <person name="Tarr C.L."/>
            <person name="Trees E."/>
            <person name="Katz L.S."/>
            <person name="Carleton-Romer H.A."/>
            <person name="Stroika S."/>
            <person name="Kucerova Z."/>
            <person name="Roache K.F."/>
            <person name="Sabol A.L."/>
            <person name="Besser J."/>
            <person name="Gerner-Smidt P."/>
        </authorList>
    </citation>
    <scope>NUCLEOTIDE SEQUENCE</scope>
    <source>
        <strain evidence="7 9">PNUSAC012955</strain>
        <strain evidence="8">PNUSAC015458</strain>
    </source>
</reference>
<evidence type="ECO:0000313" key="7">
    <source>
        <dbReference type="EMBL" id="EDJ6168299.1"/>
    </source>
</evidence>
<feature type="domain" description="UDP-galactopyranose mutase C-terminal" evidence="6">
    <location>
        <begin position="153"/>
        <end position="363"/>
    </location>
</feature>
<dbReference type="Pfam" id="PF13450">
    <property type="entry name" value="NAD_binding_8"/>
    <property type="match status" value="1"/>
</dbReference>
<comment type="caution">
    <text evidence="8">The sequence shown here is derived from an EMBL/GenBank/DDBJ whole genome shotgun (WGS) entry which is preliminary data.</text>
</comment>
<evidence type="ECO:0000313" key="9">
    <source>
        <dbReference type="Proteomes" id="UP000482054"/>
    </source>
</evidence>
<keyword evidence="5 8" id="KW-0413">Isomerase</keyword>
<keyword evidence="3" id="KW-0285">Flavoprotein</keyword>
<dbReference type="Pfam" id="PF03275">
    <property type="entry name" value="GLF"/>
    <property type="match status" value="1"/>
</dbReference>
<evidence type="ECO:0000256" key="2">
    <source>
        <dbReference type="ARBA" id="ARBA00009321"/>
    </source>
</evidence>
<dbReference type="SUPFAM" id="SSF54373">
    <property type="entry name" value="FAD-linked reductases, C-terminal domain"/>
    <property type="match status" value="1"/>
</dbReference>
<evidence type="ECO:0000256" key="5">
    <source>
        <dbReference type="ARBA" id="ARBA00023235"/>
    </source>
</evidence>
<dbReference type="EMBL" id="AANLPQ010000008">
    <property type="protein sequence ID" value="EDP4365075.1"/>
    <property type="molecule type" value="Genomic_DNA"/>
</dbReference>
<dbReference type="EC" id="5.4.99.9" evidence="8"/>
<dbReference type="PANTHER" id="PTHR21197:SF0">
    <property type="entry name" value="UDP-GALACTOPYRANOSE MUTASE"/>
    <property type="match status" value="1"/>
</dbReference>
<evidence type="ECO:0000256" key="1">
    <source>
        <dbReference type="ARBA" id="ARBA00001974"/>
    </source>
</evidence>
<gene>
    <name evidence="8" type="primary">glf</name>
    <name evidence="7" type="ORF">GFF90_01640</name>
    <name evidence="8" type="ORF">GZ535_001101</name>
</gene>
<dbReference type="InterPro" id="IPR004379">
    <property type="entry name" value="UDP-GALP_mutase"/>
</dbReference>
<accession>A0A3X8PK70</accession>
<protein>
    <submittedName>
        <fullName evidence="8">UDP-galactopyranose mutase</fullName>
        <ecNumber evidence="8">5.4.99.9</ecNumber>
    </submittedName>
</protein>
<dbReference type="Gene3D" id="3.40.50.720">
    <property type="entry name" value="NAD(P)-binding Rossmann-like Domain"/>
    <property type="match status" value="3"/>
</dbReference>